<dbReference type="EMBL" id="VUJX02000015">
    <property type="protein sequence ID" value="KAL0929698.1"/>
    <property type="molecule type" value="Genomic_DNA"/>
</dbReference>
<gene>
    <name evidence="1" type="ORF">CTRU02_215341</name>
</gene>
<reference evidence="1 2" key="1">
    <citation type="journal article" date="2020" name="Phytopathology">
        <title>Genome Sequence Resources of Colletotrichum truncatum, C. plurivorum, C. musicola, and C. sojae: Four Species Pathogenic to Soybean (Glycine max).</title>
        <authorList>
            <person name="Rogerio F."/>
            <person name="Boufleur T.R."/>
            <person name="Ciampi-Guillardi M."/>
            <person name="Sukno S.A."/>
            <person name="Thon M.R."/>
            <person name="Massola Junior N.S."/>
            <person name="Baroncelli R."/>
        </authorList>
    </citation>
    <scope>NUCLEOTIDE SEQUENCE [LARGE SCALE GENOMIC DNA]</scope>
    <source>
        <strain evidence="1 2">CMES1059</strain>
    </source>
</reference>
<sequence length="511" mass="55004">MEAVLQFLWGNASSIMQLRTSHALTAISALGNLVVQDTNALASTRIETKHGVVNGFTDPSAPSVAQFLGIPYGEPPVDQQRWLPAQPKQAFGNLNASTQGPSCPQTDPPAGGGAWAAEFLIRPNSTSEDCLYLNVWTPFNVESPTSELLPVVVWIHGGGFVEGGGDIAYQIPTQWVQRSQRHIVVGINYRLGLFGFPNAAGLDPKEQNLGLLDQRLAVEWVRDNIAQFGGDPERVALWGQSAGAASVSYYQYAYADDPIAAAFIKNSGSPFIPIGSADTTHSSFSSLAAGLGCQGDDELGCLRKVPFRDIQKYLNQVGNLTFNVVVDERTKFSDYTERTLSGKVAKGPAIVGSTRDEWNFNSNAPAPPSDGTNSVPADNLFGCPAHYETGLRNIAGLQTWRYMYSSNFTNIMPGGQGAFHSAELPLIFGTHDIARGSSSQFEFAVSEAMQDLWLAFIEDPVNGLPKNGWNATPLGGLNTTQTGIDIGYNGTVVQQFSWVSWQTACKNSTAV</sequence>
<organism evidence="1 2">
    <name type="scientific">Colletotrichum truncatum</name>
    <name type="common">Anthracnose fungus</name>
    <name type="synonym">Colletotrichum capsici</name>
    <dbReference type="NCBI Taxonomy" id="5467"/>
    <lineage>
        <taxon>Eukaryota</taxon>
        <taxon>Fungi</taxon>
        <taxon>Dikarya</taxon>
        <taxon>Ascomycota</taxon>
        <taxon>Pezizomycotina</taxon>
        <taxon>Sordariomycetes</taxon>
        <taxon>Hypocreomycetidae</taxon>
        <taxon>Glomerellales</taxon>
        <taxon>Glomerellaceae</taxon>
        <taxon>Colletotrichum</taxon>
        <taxon>Colletotrichum truncatum species complex</taxon>
    </lineage>
</organism>
<evidence type="ECO:0000313" key="2">
    <source>
        <dbReference type="Proteomes" id="UP000805649"/>
    </source>
</evidence>
<protein>
    <submittedName>
        <fullName evidence="1">Chlorogenic acid esterase</fullName>
    </submittedName>
</protein>
<dbReference type="Proteomes" id="UP000805649">
    <property type="component" value="Unassembled WGS sequence"/>
</dbReference>
<keyword evidence="2" id="KW-1185">Reference proteome</keyword>
<comment type="caution">
    <text evidence="1">The sequence shown here is derived from an EMBL/GenBank/DDBJ whole genome shotgun (WGS) entry which is preliminary data.</text>
</comment>
<proteinExistence type="predicted"/>
<evidence type="ECO:0000313" key="1">
    <source>
        <dbReference type="EMBL" id="KAL0929698.1"/>
    </source>
</evidence>
<accession>A0ACC3YD02</accession>
<name>A0ACC3YD02_COLTU</name>